<organism evidence="1 2">
    <name type="scientific">Anaerorhabdus furcosa</name>
    <dbReference type="NCBI Taxonomy" id="118967"/>
    <lineage>
        <taxon>Bacteria</taxon>
        <taxon>Bacillati</taxon>
        <taxon>Bacillota</taxon>
        <taxon>Erysipelotrichia</taxon>
        <taxon>Erysipelotrichales</taxon>
        <taxon>Erysipelotrichaceae</taxon>
        <taxon>Anaerorhabdus</taxon>
    </lineage>
</organism>
<dbReference type="RefSeq" id="WP_159443678.1">
    <property type="nucleotide sequence ID" value="NZ_FUWY01000001.1"/>
</dbReference>
<evidence type="ECO:0000313" key="1">
    <source>
        <dbReference type="EMBL" id="SJZ37113.1"/>
    </source>
</evidence>
<proteinExistence type="predicted"/>
<dbReference type="Proteomes" id="UP000243297">
    <property type="component" value="Unassembled WGS sequence"/>
</dbReference>
<dbReference type="PROSITE" id="PS51257">
    <property type="entry name" value="PROKAR_LIPOPROTEIN"/>
    <property type="match status" value="1"/>
</dbReference>
<gene>
    <name evidence="1" type="ORF">SAMN02745191_0288</name>
</gene>
<name>A0A1T4K444_9FIRM</name>
<dbReference type="AlphaFoldDB" id="A0A1T4K444"/>
<sequence>MKKIIWVLMILMLVVGCSSSPKIISYAGMDHEAIYQDMNKKKMVNFSSTFVYVVFEDKNSNWEITGILNTAKDASDKLGEIRFTYENEEDFFYGNVYISDPISPYSDNNLVIDEDAKNKYIEIIDELGMTEEEMHDYLVYLGETYALPGDEWAKFDDLQQDWLIEDQKISKAVCTFENNEVKDSLTMLSETGVHVDGVLWETTYFNPTDEIITAIKDTAKSYEGILGLEYEIDEKTDQVVTKLVIQYTSLNQSDLERVGLVTGGDGLSVIIGFDESVAGFKEDGYTCEVVRE</sequence>
<dbReference type="InterPro" id="IPR036699">
    <property type="entry name" value="YehR-like_sf"/>
</dbReference>
<dbReference type="EMBL" id="FUWY01000001">
    <property type="protein sequence ID" value="SJZ37113.1"/>
    <property type="molecule type" value="Genomic_DNA"/>
</dbReference>
<dbReference type="STRING" id="118967.SAMN02745191_0288"/>
<dbReference type="Gene3D" id="3.30.1830.10">
    <property type="entry name" value="YehR-like"/>
    <property type="match status" value="1"/>
</dbReference>
<accession>A0A1T4K444</accession>
<protein>
    <submittedName>
        <fullName evidence="1">Uncharacterized protein</fullName>
    </submittedName>
</protein>
<reference evidence="2" key="1">
    <citation type="submission" date="2017-02" db="EMBL/GenBank/DDBJ databases">
        <authorList>
            <person name="Varghese N."/>
            <person name="Submissions S."/>
        </authorList>
    </citation>
    <scope>NUCLEOTIDE SEQUENCE [LARGE SCALE GENOMIC DNA]</scope>
    <source>
        <strain evidence="2">ATCC 25662</strain>
    </source>
</reference>
<evidence type="ECO:0000313" key="2">
    <source>
        <dbReference type="Proteomes" id="UP000243297"/>
    </source>
</evidence>
<keyword evidence="2" id="KW-1185">Reference proteome</keyword>
<dbReference type="SUPFAM" id="SSF160704">
    <property type="entry name" value="YehR-like"/>
    <property type="match status" value="1"/>
</dbReference>